<keyword evidence="3 6" id="KW-0812">Transmembrane</keyword>
<dbReference type="OrthoDB" id="2126698at2759"/>
<accession>A0A835WEN0</accession>
<feature type="transmembrane region" description="Helical" evidence="6">
    <location>
        <begin position="384"/>
        <end position="406"/>
    </location>
</feature>
<proteinExistence type="inferred from homology"/>
<dbReference type="Pfam" id="PF01554">
    <property type="entry name" value="MatE"/>
    <property type="match status" value="2"/>
</dbReference>
<protein>
    <recommendedName>
        <fullName evidence="6">Protein DETOXIFICATION</fullName>
    </recommendedName>
    <alternativeName>
        <fullName evidence="6">Multidrug and toxic compound extrusion protein</fullName>
    </alternativeName>
</protein>
<evidence type="ECO:0000256" key="7">
    <source>
        <dbReference type="SAM" id="MobiDB-lite"/>
    </source>
</evidence>
<evidence type="ECO:0000256" key="3">
    <source>
        <dbReference type="ARBA" id="ARBA00022692"/>
    </source>
</evidence>
<keyword evidence="5 6" id="KW-0472">Membrane</keyword>
<feature type="transmembrane region" description="Helical" evidence="6">
    <location>
        <begin position="154"/>
        <end position="171"/>
    </location>
</feature>
<evidence type="ECO:0000313" key="9">
    <source>
        <dbReference type="Proteomes" id="UP000650467"/>
    </source>
</evidence>
<comment type="caution">
    <text evidence="6">Lacks conserved residue(s) required for the propagation of feature annotation.</text>
</comment>
<evidence type="ECO:0000256" key="6">
    <source>
        <dbReference type="RuleBase" id="RU004914"/>
    </source>
</evidence>
<dbReference type="GO" id="GO:0016020">
    <property type="term" value="C:membrane"/>
    <property type="evidence" value="ECO:0007669"/>
    <property type="project" value="UniProtKB-SubCell"/>
</dbReference>
<feature type="region of interest" description="Disordered" evidence="7">
    <location>
        <begin position="505"/>
        <end position="565"/>
    </location>
</feature>
<dbReference type="GO" id="GO:0042910">
    <property type="term" value="F:xenobiotic transmembrane transporter activity"/>
    <property type="evidence" value="ECO:0007669"/>
    <property type="project" value="InterPro"/>
</dbReference>
<dbReference type="PANTHER" id="PTHR11206">
    <property type="entry name" value="MULTIDRUG RESISTANCE PROTEIN"/>
    <property type="match status" value="1"/>
</dbReference>
<keyword evidence="9" id="KW-1185">Reference proteome</keyword>
<sequence>MSSALAAPTQRAFFSSPHGAGGPAGKLERLWKDVRKISLLAGPILAQYVIAHSSHMIDTSFVGHLEDPVLLSAMVLGGSLAMATGYHVMCGLASASETLSGQAAGAKNPTALAATLQRSLAVCTAAAVPITALWMNAEPMLTALGQSPEIAAGAARYLLLTLPALYSYMVFDCVDKHLLAQGVVTPGVAITAAATALTPLYCWYFVNHLNLGLDGAAYAYVCSQLTSTTLSLGYLAWRARSTAGSPDAVPLAPTAAALSNWAPYLALAVPATLMACMEGWAVEVLIFLSGKLDNADVAVGVTGLCLQFSTLVWLSAASISSATATRIANALGRGDAAGARRLTYTSLGMAAVTQTAIGLAAFSYREPLVRLMTTSEDVLTLASAVLPVLAVCFIFDGQNAVLSAVLRGAGRQWLGAGCNLVGWWGVGVPLAYYLALNTDLGVAGLWGGFATASALQAVVQWAVVMRLDWEGEVERAAEMLRASEAAEAAARGAVATVDVLATDVAGSSSSSSRGGAKGAAHSGWKAAKGQAPAKRRGASATETDDDDDGPGAAPGLLSGGGGGLVEQHGHGVPAMVARAVRERAYTTAAAGMSGPVVAAGLRQAAAAGRLAARLL</sequence>
<feature type="transmembrane region" description="Helical" evidence="6">
    <location>
        <begin position="218"/>
        <end position="237"/>
    </location>
</feature>
<evidence type="ECO:0000256" key="2">
    <source>
        <dbReference type="ARBA" id="ARBA00010199"/>
    </source>
</evidence>
<feature type="transmembrane region" description="Helical" evidence="6">
    <location>
        <begin position="413"/>
        <end position="434"/>
    </location>
</feature>
<evidence type="ECO:0000256" key="1">
    <source>
        <dbReference type="ARBA" id="ARBA00004141"/>
    </source>
</evidence>
<feature type="compositionally biased region" description="Low complexity" evidence="7">
    <location>
        <begin position="505"/>
        <end position="523"/>
    </location>
</feature>
<dbReference type="GO" id="GO:0015297">
    <property type="term" value="F:antiporter activity"/>
    <property type="evidence" value="ECO:0007669"/>
    <property type="project" value="InterPro"/>
</dbReference>
<keyword evidence="4 6" id="KW-1133">Transmembrane helix</keyword>
<dbReference type="InterPro" id="IPR002528">
    <property type="entry name" value="MATE_fam"/>
</dbReference>
<feature type="transmembrane region" description="Helical" evidence="6">
    <location>
        <begin position="440"/>
        <end position="459"/>
    </location>
</feature>
<dbReference type="InterPro" id="IPR045069">
    <property type="entry name" value="MATE_euk"/>
</dbReference>
<feature type="transmembrane region" description="Helical" evidence="6">
    <location>
        <begin position="183"/>
        <end position="206"/>
    </location>
</feature>
<feature type="transmembrane region" description="Helical" evidence="6">
    <location>
        <begin position="342"/>
        <end position="364"/>
    </location>
</feature>
<dbReference type="EMBL" id="JAEHOC010000001">
    <property type="protein sequence ID" value="KAG2445740.1"/>
    <property type="molecule type" value="Genomic_DNA"/>
</dbReference>
<dbReference type="GO" id="GO:1990961">
    <property type="term" value="P:xenobiotic detoxification by transmembrane export across the plasma membrane"/>
    <property type="evidence" value="ECO:0007669"/>
    <property type="project" value="InterPro"/>
</dbReference>
<evidence type="ECO:0000256" key="5">
    <source>
        <dbReference type="ARBA" id="ARBA00023136"/>
    </source>
</evidence>
<feature type="transmembrane region" description="Helical" evidence="6">
    <location>
        <begin position="110"/>
        <end position="134"/>
    </location>
</feature>
<dbReference type="AlphaFoldDB" id="A0A835WEN0"/>
<reference evidence="8" key="1">
    <citation type="journal article" date="2020" name="bioRxiv">
        <title>Comparative genomics of Chlamydomonas.</title>
        <authorList>
            <person name="Craig R.J."/>
            <person name="Hasan A.R."/>
            <person name="Ness R.W."/>
            <person name="Keightley P.D."/>
        </authorList>
    </citation>
    <scope>NUCLEOTIDE SEQUENCE</scope>
    <source>
        <strain evidence="8">SAG 7.73</strain>
    </source>
</reference>
<organism evidence="8 9">
    <name type="scientific">Chlamydomonas incerta</name>
    <dbReference type="NCBI Taxonomy" id="51695"/>
    <lineage>
        <taxon>Eukaryota</taxon>
        <taxon>Viridiplantae</taxon>
        <taxon>Chlorophyta</taxon>
        <taxon>core chlorophytes</taxon>
        <taxon>Chlorophyceae</taxon>
        <taxon>CS clade</taxon>
        <taxon>Chlamydomonadales</taxon>
        <taxon>Chlamydomonadaceae</taxon>
        <taxon>Chlamydomonas</taxon>
    </lineage>
</organism>
<gene>
    <name evidence="8" type="ORF">HXX76_000346</name>
</gene>
<name>A0A835WEN0_CHLIN</name>
<dbReference type="CDD" id="cd13132">
    <property type="entry name" value="MATE_eukaryotic"/>
    <property type="match status" value="1"/>
</dbReference>
<evidence type="ECO:0000313" key="8">
    <source>
        <dbReference type="EMBL" id="KAG2445740.1"/>
    </source>
</evidence>
<comment type="caution">
    <text evidence="8">The sequence shown here is derived from an EMBL/GenBank/DDBJ whole genome shotgun (WGS) entry which is preliminary data.</text>
</comment>
<comment type="similarity">
    <text evidence="2 6">Belongs to the multi antimicrobial extrusion (MATE) (TC 2.A.66.1) family.</text>
</comment>
<evidence type="ECO:0000256" key="4">
    <source>
        <dbReference type="ARBA" id="ARBA00022989"/>
    </source>
</evidence>
<dbReference type="Proteomes" id="UP000650467">
    <property type="component" value="Unassembled WGS sequence"/>
</dbReference>
<dbReference type="NCBIfam" id="TIGR00797">
    <property type="entry name" value="matE"/>
    <property type="match status" value="1"/>
</dbReference>
<comment type="subcellular location">
    <subcellularLocation>
        <location evidence="1">Membrane</location>
        <topology evidence="1">Multi-pass membrane protein</topology>
    </subcellularLocation>
</comment>
<feature type="region of interest" description="Disordered" evidence="7">
    <location>
        <begin position="1"/>
        <end position="24"/>
    </location>
</feature>